<comment type="caution">
    <text evidence="2">The sequence shown here is derived from an EMBL/GenBank/DDBJ whole genome shotgun (WGS) entry which is preliminary data.</text>
</comment>
<evidence type="ECO:0000259" key="1">
    <source>
        <dbReference type="Pfam" id="PF13556"/>
    </source>
</evidence>
<keyword evidence="3" id="KW-1185">Reference proteome</keyword>
<dbReference type="AlphaFoldDB" id="A0A5M3X542"/>
<reference evidence="2 3" key="1">
    <citation type="submission" date="2019-10" db="EMBL/GenBank/DDBJ databases">
        <title>Whole genome shotgun sequence of Acrocarpospora macrocephala NBRC 16266.</title>
        <authorList>
            <person name="Ichikawa N."/>
            <person name="Kimura A."/>
            <person name="Kitahashi Y."/>
            <person name="Komaki H."/>
            <person name="Oguchi A."/>
        </authorList>
    </citation>
    <scope>NUCLEOTIDE SEQUENCE [LARGE SCALE GENOMIC DNA]</scope>
    <source>
        <strain evidence="2 3">NBRC 16266</strain>
    </source>
</reference>
<dbReference type="Proteomes" id="UP000331127">
    <property type="component" value="Unassembled WGS sequence"/>
</dbReference>
<dbReference type="InterPro" id="IPR025736">
    <property type="entry name" value="PucR_C-HTH_dom"/>
</dbReference>
<dbReference type="Gene3D" id="1.10.10.2840">
    <property type="entry name" value="PucR C-terminal helix-turn-helix domain"/>
    <property type="match status" value="1"/>
</dbReference>
<protein>
    <recommendedName>
        <fullName evidence="1">PucR C-terminal helix-turn-helix domain-containing protein</fullName>
    </recommendedName>
</protein>
<dbReference type="EMBL" id="BLAE01000096">
    <property type="protein sequence ID" value="GES16274.1"/>
    <property type="molecule type" value="Genomic_DNA"/>
</dbReference>
<gene>
    <name evidence="2" type="ORF">Amac_098720</name>
</gene>
<dbReference type="InterPro" id="IPR051448">
    <property type="entry name" value="CdaR-like_regulators"/>
</dbReference>
<dbReference type="PANTHER" id="PTHR33744">
    <property type="entry name" value="CARBOHYDRATE DIACID REGULATOR"/>
    <property type="match status" value="1"/>
</dbReference>
<name>A0A5M3X542_9ACTN</name>
<sequence>MPDLDSAYAMGDEAGDVGRTSSALFVHRSTVYYRLGRLEELLGVSFEDGLVRLELHIWLKRRALRTSTAAISTRSR</sequence>
<dbReference type="Pfam" id="PF13556">
    <property type="entry name" value="HTH_30"/>
    <property type="match status" value="1"/>
</dbReference>
<proteinExistence type="predicted"/>
<dbReference type="PANTHER" id="PTHR33744:SF17">
    <property type="entry name" value="CONSERVED PROTEIN"/>
    <property type="match status" value="1"/>
</dbReference>
<organism evidence="2 3">
    <name type="scientific">Acrocarpospora macrocephala</name>
    <dbReference type="NCBI Taxonomy" id="150177"/>
    <lineage>
        <taxon>Bacteria</taxon>
        <taxon>Bacillati</taxon>
        <taxon>Actinomycetota</taxon>
        <taxon>Actinomycetes</taxon>
        <taxon>Streptosporangiales</taxon>
        <taxon>Streptosporangiaceae</taxon>
        <taxon>Acrocarpospora</taxon>
    </lineage>
</organism>
<feature type="domain" description="PucR C-terminal helix-turn-helix" evidence="1">
    <location>
        <begin position="8"/>
        <end position="60"/>
    </location>
</feature>
<evidence type="ECO:0000313" key="2">
    <source>
        <dbReference type="EMBL" id="GES16274.1"/>
    </source>
</evidence>
<evidence type="ECO:0000313" key="3">
    <source>
        <dbReference type="Proteomes" id="UP000331127"/>
    </source>
</evidence>
<accession>A0A5M3X542</accession>
<dbReference type="InterPro" id="IPR042070">
    <property type="entry name" value="PucR_C-HTH_sf"/>
</dbReference>